<dbReference type="InterPro" id="IPR027417">
    <property type="entry name" value="P-loop_NTPase"/>
</dbReference>
<dbReference type="Pfam" id="PF11907">
    <property type="entry name" value="DUF3427"/>
    <property type="match status" value="1"/>
</dbReference>
<dbReference type="Gene3D" id="3.40.50.300">
    <property type="entry name" value="P-loop containing nucleotide triphosphate hydrolases"/>
    <property type="match status" value="2"/>
</dbReference>
<dbReference type="GO" id="GO:0003677">
    <property type="term" value="F:DNA binding"/>
    <property type="evidence" value="ECO:0007669"/>
    <property type="project" value="InterPro"/>
</dbReference>
<dbReference type="InterPro" id="IPR001650">
    <property type="entry name" value="Helicase_C-like"/>
</dbReference>
<keyword evidence="3" id="KW-0378">Hydrolase</keyword>
<feature type="domain" description="Helicase C-terminal" evidence="2">
    <location>
        <begin position="448"/>
        <end position="597"/>
    </location>
</feature>
<gene>
    <name evidence="3" type="ORF">C1875_03585</name>
</gene>
<sequence>MADSRDYAIVSFEQCLHASYIDSKMETERSDSSLNPRIIANDKASATNLLSVIKTQLKSCASFDFSVAFISDGGLQALIEVLNELRDKGIPGRFLTSTYLNFNSPAALKKLLEFPNIETRVYQGNMHAKGYFFNKGELSTVIIGSSNCTQTALTCNKEWNVLFHSYASGEMLKSACREFENLWTDPATTGLTATWINEYDRYITKKEPLKPAVRSTFKSGQTVVSTDGESTITPNSMQQHALEALEVLHDRNEQKALLISATGTGKTYLSAFDVLATKPQRVLFLAHRMRILDASRKSFETVLGNRYTYETYGAGSAKPKAQCTFAMVEALRRHIDEFDPTDFDYIIIDEAHRSGADGYRAIMDHFKPVFFLGMTATPERTDGYDVYSLFNHVIAYRITLQDALENDMLSPFHYFGIADLQIDDEIFDDPRLFTMLCSQERALHIAEKIEEYSVDKKNRKGLVFCNKNEEAEALSKELNALGYRTLALSGKDSDKVRDEAILRLENGDIEYILSVNIFNEGIDIPSVNQIIMLRRTESAIVFIQQLGRGLRKTDEKEYTLVLDFIGNYQKNYFIPIALSGDRTYNKDNLRAFVKEGSTIIPGCSTINFDQISEARIFRAIDDGDFNGVKLIREEYEHLKRMLGRIPNLSDYDENEAIDPLRIFAKFGSYHAFLNRYEPEYAISFDSPQCAALKFISQKLANGKRIEELLILRDLVRDSHLPAEGFFCNLQRTTGKSTSRQTIESACRVLSGSFLPSEQPLIEFDGERYLLNTRFASALNQEEFKCQVLEAVDFGISRNASRYGEPYRDTNFVLYEKYTYEDVCRLLNWEKNANGQIISGYKYDKGTNTFPVFINYDKDPSISDTIRYEDRFTSDREIIAISKASRTLQSPEIKRLQAWPDNDMHSYLFIRKNKDDKDGGKEFYFLGEIAPTGNYRLFTMPGTSNSAVEITYRLDQPVRADLYDYLTSDFNQ</sequence>
<dbReference type="SUPFAM" id="SSF56024">
    <property type="entry name" value="Phospholipase D/nuclease"/>
    <property type="match status" value="1"/>
</dbReference>
<keyword evidence="3" id="KW-0255">Endonuclease</keyword>
<dbReference type="InterPro" id="IPR014001">
    <property type="entry name" value="Helicase_ATP-bd"/>
</dbReference>
<dbReference type="SMART" id="SM00490">
    <property type="entry name" value="HELICc"/>
    <property type="match status" value="1"/>
</dbReference>
<dbReference type="RefSeq" id="WP_114533009.1">
    <property type="nucleotide sequence ID" value="NZ_JADNER010000002.1"/>
</dbReference>
<protein>
    <submittedName>
        <fullName evidence="3">NgoFVII family restriction endonuclease</fullName>
    </submittedName>
</protein>
<dbReference type="InterPro" id="IPR021835">
    <property type="entry name" value="DUF3427"/>
</dbReference>
<name>A0A369MMP8_EGGLN</name>
<dbReference type="GO" id="GO:0005829">
    <property type="term" value="C:cytosol"/>
    <property type="evidence" value="ECO:0007669"/>
    <property type="project" value="TreeGrafter"/>
</dbReference>
<dbReference type="InterPro" id="IPR050742">
    <property type="entry name" value="Helicase_Restrict-Modif_Enz"/>
</dbReference>
<accession>A0A369MMP8</accession>
<keyword evidence="3" id="KW-0540">Nuclease</keyword>
<dbReference type="CDD" id="cd09204">
    <property type="entry name" value="PLDc_N_DEXD_b2"/>
    <property type="match status" value="1"/>
</dbReference>
<evidence type="ECO:0000313" key="4">
    <source>
        <dbReference type="Proteomes" id="UP000253970"/>
    </source>
</evidence>
<evidence type="ECO:0000259" key="2">
    <source>
        <dbReference type="PROSITE" id="PS51194"/>
    </source>
</evidence>
<dbReference type="PANTHER" id="PTHR47396">
    <property type="entry name" value="TYPE I RESTRICTION ENZYME ECOKI R PROTEIN"/>
    <property type="match status" value="1"/>
</dbReference>
<organism evidence="3 4">
    <name type="scientific">Eggerthella lenta</name>
    <name type="common">Eubacterium lentum</name>
    <dbReference type="NCBI Taxonomy" id="84112"/>
    <lineage>
        <taxon>Bacteria</taxon>
        <taxon>Bacillati</taxon>
        <taxon>Actinomycetota</taxon>
        <taxon>Coriobacteriia</taxon>
        <taxon>Eggerthellales</taxon>
        <taxon>Eggerthellaceae</taxon>
        <taxon>Eggerthella</taxon>
    </lineage>
</organism>
<dbReference type="Pfam" id="PF26350">
    <property type="entry name" value="DUF8090"/>
    <property type="match status" value="1"/>
</dbReference>
<comment type="caution">
    <text evidence="3">The sequence shown here is derived from an EMBL/GenBank/DDBJ whole genome shotgun (WGS) entry which is preliminary data.</text>
</comment>
<evidence type="ECO:0000259" key="1">
    <source>
        <dbReference type="PROSITE" id="PS51192"/>
    </source>
</evidence>
<evidence type="ECO:0000313" key="3">
    <source>
        <dbReference type="EMBL" id="RDB72563.1"/>
    </source>
</evidence>
<dbReference type="Pfam" id="PF04851">
    <property type="entry name" value="ResIII"/>
    <property type="match status" value="1"/>
</dbReference>
<feature type="domain" description="Helicase ATP-binding" evidence="1">
    <location>
        <begin position="247"/>
        <end position="396"/>
    </location>
</feature>
<dbReference type="Pfam" id="PF00271">
    <property type="entry name" value="Helicase_C"/>
    <property type="match status" value="1"/>
</dbReference>
<dbReference type="Proteomes" id="UP000253970">
    <property type="component" value="Unassembled WGS sequence"/>
</dbReference>
<dbReference type="CDD" id="cd18799">
    <property type="entry name" value="SF2_C_EcoAI-like"/>
    <property type="match status" value="1"/>
</dbReference>
<dbReference type="SMART" id="SM00487">
    <property type="entry name" value="DEXDc"/>
    <property type="match status" value="1"/>
</dbReference>
<dbReference type="GO" id="GO:0004519">
    <property type="term" value="F:endonuclease activity"/>
    <property type="evidence" value="ECO:0007669"/>
    <property type="project" value="UniProtKB-KW"/>
</dbReference>
<proteinExistence type="predicted"/>
<dbReference type="InterPro" id="IPR025202">
    <property type="entry name" value="PLD-like_dom"/>
</dbReference>
<reference evidence="3 4" key="1">
    <citation type="journal article" date="2018" name="Elife">
        <title>Discovery and characterization of a prevalent human gut bacterial enzyme sufficient for the inactivation of a family of plant toxins.</title>
        <authorList>
            <person name="Koppel N."/>
            <person name="Bisanz J.E."/>
            <person name="Pandelia M.E."/>
            <person name="Turnbaugh P.J."/>
            <person name="Balskus E.P."/>
        </authorList>
    </citation>
    <scope>NUCLEOTIDE SEQUENCE [LARGE SCALE GENOMIC DNA]</scope>
    <source>
        <strain evidence="3 4">W1 BHI 6</strain>
    </source>
</reference>
<dbReference type="SUPFAM" id="SSF52540">
    <property type="entry name" value="P-loop containing nucleoside triphosphate hydrolases"/>
    <property type="match status" value="1"/>
</dbReference>
<dbReference type="AlphaFoldDB" id="A0A369MMP8"/>
<dbReference type="CDD" id="cd18032">
    <property type="entry name" value="DEXHc_RE_I_III_res"/>
    <property type="match status" value="1"/>
</dbReference>
<dbReference type="EMBL" id="PPTU01000003">
    <property type="protein sequence ID" value="RDB72563.1"/>
    <property type="molecule type" value="Genomic_DNA"/>
</dbReference>
<dbReference type="Gene3D" id="3.30.870.10">
    <property type="entry name" value="Endonuclease Chain A"/>
    <property type="match status" value="1"/>
</dbReference>
<dbReference type="PROSITE" id="PS51194">
    <property type="entry name" value="HELICASE_CTER"/>
    <property type="match status" value="1"/>
</dbReference>
<dbReference type="PROSITE" id="PS51192">
    <property type="entry name" value="HELICASE_ATP_BIND_1"/>
    <property type="match status" value="1"/>
</dbReference>
<dbReference type="PANTHER" id="PTHR47396:SF1">
    <property type="entry name" value="ATP-DEPENDENT HELICASE IRC3-RELATED"/>
    <property type="match status" value="1"/>
</dbReference>
<dbReference type="GO" id="GO:0016787">
    <property type="term" value="F:hydrolase activity"/>
    <property type="evidence" value="ECO:0007669"/>
    <property type="project" value="InterPro"/>
</dbReference>
<dbReference type="InterPro" id="IPR006935">
    <property type="entry name" value="Helicase/UvrB_N"/>
</dbReference>
<dbReference type="GO" id="GO:0005524">
    <property type="term" value="F:ATP binding"/>
    <property type="evidence" value="ECO:0007669"/>
    <property type="project" value="InterPro"/>
</dbReference>
<dbReference type="Pfam" id="PF13091">
    <property type="entry name" value="PLDc_2"/>
    <property type="match status" value="1"/>
</dbReference>
<dbReference type="InterPro" id="IPR058403">
    <property type="entry name" value="DUF8090"/>
</dbReference>